<evidence type="ECO:0000259" key="6">
    <source>
        <dbReference type="Pfam" id="PF04542"/>
    </source>
</evidence>
<feature type="domain" description="RNA polymerase sigma-70 region 2" evidence="6">
    <location>
        <begin position="21"/>
        <end position="83"/>
    </location>
</feature>
<dbReference type="Pfam" id="PF04542">
    <property type="entry name" value="Sigma70_r2"/>
    <property type="match status" value="1"/>
</dbReference>
<keyword evidence="5" id="KW-0804">Transcription</keyword>
<proteinExistence type="inferred from homology"/>
<dbReference type="InterPro" id="IPR013325">
    <property type="entry name" value="RNA_pol_sigma_r2"/>
</dbReference>
<evidence type="ECO:0000313" key="8">
    <source>
        <dbReference type="EMBL" id="ANU76464.1"/>
    </source>
</evidence>
<dbReference type="STRING" id="1796616.A4V09_12215"/>
<dbReference type="GO" id="GO:0006352">
    <property type="term" value="P:DNA-templated transcription initiation"/>
    <property type="evidence" value="ECO:0007669"/>
    <property type="project" value="InterPro"/>
</dbReference>
<dbReference type="InterPro" id="IPR013249">
    <property type="entry name" value="RNA_pol_sigma70_r4_t2"/>
</dbReference>
<evidence type="ECO:0000256" key="2">
    <source>
        <dbReference type="ARBA" id="ARBA00023015"/>
    </source>
</evidence>
<dbReference type="SUPFAM" id="SSF88946">
    <property type="entry name" value="Sigma2 domain of RNA polymerase sigma factors"/>
    <property type="match status" value="1"/>
</dbReference>
<evidence type="ECO:0000256" key="5">
    <source>
        <dbReference type="ARBA" id="ARBA00023163"/>
    </source>
</evidence>
<accession>A0A1C7IC12</accession>
<dbReference type="CDD" id="cd06171">
    <property type="entry name" value="Sigma70_r4"/>
    <property type="match status" value="1"/>
</dbReference>
<reference evidence="8" key="1">
    <citation type="submission" date="2017-04" db="EMBL/GenBank/DDBJ databases">
        <title>Complete Genome Sequences of Twelve Strains of a Stable Defined Moderately Diverse Mouse Microbiota 2 (sDMDMm2).</title>
        <authorList>
            <person name="Uchimura Y."/>
            <person name="Wyss M."/>
            <person name="Brugiroux S."/>
            <person name="Limenitakis J.P."/>
            <person name="Stecher B."/>
            <person name="McCoy K.D."/>
            <person name="Macpherson A.J."/>
        </authorList>
    </citation>
    <scope>NUCLEOTIDE SEQUENCE</scope>
    <source>
        <strain evidence="8">YL58</strain>
    </source>
</reference>
<comment type="similarity">
    <text evidence="1">Belongs to the sigma-70 factor family. ECF subfamily.</text>
</comment>
<dbReference type="InterPro" id="IPR007627">
    <property type="entry name" value="RNA_pol_sigma70_r2"/>
</dbReference>
<dbReference type="Gene3D" id="1.10.1740.10">
    <property type="match status" value="1"/>
</dbReference>
<gene>
    <name evidence="8" type="ORF">A4V09_12215</name>
</gene>
<dbReference type="InterPro" id="IPR014284">
    <property type="entry name" value="RNA_pol_sigma-70_dom"/>
</dbReference>
<evidence type="ECO:0000313" key="9">
    <source>
        <dbReference type="Proteomes" id="UP000092574"/>
    </source>
</evidence>
<dbReference type="GO" id="GO:0016987">
    <property type="term" value="F:sigma factor activity"/>
    <property type="evidence" value="ECO:0007669"/>
    <property type="project" value="UniProtKB-KW"/>
</dbReference>
<dbReference type="InterPro" id="IPR036388">
    <property type="entry name" value="WH-like_DNA-bd_sf"/>
</dbReference>
<sequence length="193" mass="22709">MDDRKMIKEIQNGRKEYLNLLAEKYYDDIYRFCCYQTGNPDLSYDLAQETFLRFIRYVDNYRYKNLKGYLLTIARNVCFDYFTGEAVSHRHLTFTPLEKSAPENPAIRWADSSGIQDDLLGAVIREERSRQLVQALMKLPDIQREVIVLHSLYGLKHREIAQITGTSTSTVKSRMKQGMDKLKRTLRKEDFYG</sequence>
<dbReference type="Proteomes" id="UP000092574">
    <property type="component" value="Chromosome"/>
</dbReference>
<dbReference type="InterPro" id="IPR013324">
    <property type="entry name" value="RNA_pol_sigma_r3/r4-like"/>
</dbReference>
<evidence type="ECO:0000259" key="7">
    <source>
        <dbReference type="Pfam" id="PF08281"/>
    </source>
</evidence>
<protein>
    <submittedName>
        <fullName evidence="8">RNA polymerase subunit sigma-70</fullName>
    </submittedName>
</protein>
<dbReference type="KEGG" id="byl:A4V09_12215"/>
<evidence type="ECO:0000256" key="1">
    <source>
        <dbReference type="ARBA" id="ARBA00010641"/>
    </source>
</evidence>
<dbReference type="GO" id="GO:0003677">
    <property type="term" value="F:DNA binding"/>
    <property type="evidence" value="ECO:0007669"/>
    <property type="project" value="UniProtKB-KW"/>
</dbReference>
<dbReference type="Pfam" id="PF08281">
    <property type="entry name" value="Sigma70_r4_2"/>
    <property type="match status" value="1"/>
</dbReference>
<keyword evidence="4" id="KW-0238">DNA-binding</keyword>
<dbReference type="AlphaFoldDB" id="A0A1C7IC12"/>
<evidence type="ECO:0000256" key="4">
    <source>
        <dbReference type="ARBA" id="ARBA00023125"/>
    </source>
</evidence>
<dbReference type="EMBL" id="CP015405">
    <property type="protein sequence ID" value="ANU76464.1"/>
    <property type="molecule type" value="Genomic_DNA"/>
</dbReference>
<evidence type="ECO:0000256" key="3">
    <source>
        <dbReference type="ARBA" id="ARBA00023082"/>
    </source>
</evidence>
<dbReference type="OrthoDB" id="1918609at2"/>
<dbReference type="NCBIfam" id="TIGR02937">
    <property type="entry name" value="sigma70-ECF"/>
    <property type="match status" value="1"/>
</dbReference>
<name>A0A1C7IC12_9FIRM</name>
<dbReference type="PANTHER" id="PTHR43133">
    <property type="entry name" value="RNA POLYMERASE ECF-TYPE SIGMA FACTO"/>
    <property type="match status" value="1"/>
</dbReference>
<keyword evidence="3" id="KW-0731">Sigma factor</keyword>
<dbReference type="SUPFAM" id="SSF88659">
    <property type="entry name" value="Sigma3 and sigma4 domains of RNA polymerase sigma factors"/>
    <property type="match status" value="1"/>
</dbReference>
<keyword evidence="2" id="KW-0805">Transcription regulation</keyword>
<dbReference type="InterPro" id="IPR039425">
    <property type="entry name" value="RNA_pol_sigma-70-like"/>
</dbReference>
<dbReference type="Gene3D" id="1.10.10.10">
    <property type="entry name" value="Winged helix-like DNA-binding domain superfamily/Winged helix DNA-binding domain"/>
    <property type="match status" value="1"/>
</dbReference>
<dbReference type="RefSeq" id="WP_065542628.1">
    <property type="nucleotide sequence ID" value="NZ_CP015405.2"/>
</dbReference>
<dbReference type="PANTHER" id="PTHR43133:SF8">
    <property type="entry name" value="RNA POLYMERASE SIGMA FACTOR HI_1459-RELATED"/>
    <property type="match status" value="1"/>
</dbReference>
<feature type="domain" description="RNA polymerase sigma factor 70 region 4 type 2" evidence="7">
    <location>
        <begin position="130"/>
        <end position="182"/>
    </location>
</feature>
<organism evidence="8 9">
    <name type="scientific">Blautia pseudococcoides</name>
    <dbReference type="NCBI Taxonomy" id="1796616"/>
    <lineage>
        <taxon>Bacteria</taxon>
        <taxon>Bacillati</taxon>
        <taxon>Bacillota</taxon>
        <taxon>Clostridia</taxon>
        <taxon>Lachnospirales</taxon>
        <taxon>Lachnospiraceae</taxon>
        <taxon>Blautia</taxon>
    </lineage>
</organism>
<keyword evidence="9" id="KW-1185">Reference proteome</keyword>